<dbReference type="InterPro" id="IPR032818">
    <property type="entry name" value="DedA-like"/>
</dbReference>
<name>A0ABS3BMZ4_9GAMM</name>
<feature type="transmembrane region" description="Helical" evidence="7">
    <location>
        <begin position="144"/>
        <end position="167"/>
    </location>
</feature>
<evidence type="ECO:0000313" key="9">
    <source>
        <dbReference type="EMBL" id="MBN7771560.1"/>
    </source>
</evidence>
<evidence type="ECO:0000256" key="2">
    <source>
        <dbReference type="ARBA" id="ARBA00010792"/>
    </source>
</evidence>
<protein>
    <submittedName>
        <fullName evidence="9">Bifunctional DedA family/phosphatase PAP2 family protein</fullName>
    </submittedName>
</protein>
<feature type="transmembrane region" description="Helical" evidence="7">
    <location>
        <begin position="294"/>
        <end position="318"/>
    </location>
</feature>
<dbReference type="SUPFAM" id="SSF48317">
    <property type="entry name" value="Acid phosphatase/Vanadium-dependent haloperoxidase"/>
    <property type="match status" value="1"/>
</dbReference>
<organism evidence="9 10">
    <name type="scientific">Marinobacter daepoensis</name>
    <dbReference type="NCBI Taxonomy" id="262077"/>
    <lineage>
        <taxon>Bacteria</taxon>
        <taxon>Pseudomonadati</taxon>
        <taxon>Pseudomonadota</taxon>
        <taxon>Gammaproteobacteria</taxon>
        <taxon>Pseudomonadales</taxon>
        <taxon>Marinobacteraceae</taxon>
        <taxon>Marinobacter</taxon>
    </lineage>
</organism>
<sequence length="483" mass="51880">MTATWINDVTTWVATNPGWLLAALFATALIESLAIAGIIVPGVALLFAFAALAGKTGLALPEALLWAGLGAVAGDVISFGVGRLLQGRLNSVWPFSRYPGLIARGESFFNTHGGKSVVIGRFVGPIRPIIPLIAGALTMPWQRFLTFNLLSAVGWALVYILPGYVVGSALASDIKPPPHFYPVLAISGAALVLVYLIVLRLRLGVGEGSWIYQRLEARMSQYDTTHRFWRLYSNERPSQQGEFPLPSLLLTLASLALFAGLAQLVSVSDQIQQLNTQVLQWFSALRHPLLDLPMIAVTLLGDPAVLVGAAVVAVLLLAFRGYYAAALHIGVAALVTGLSVWWLKAGLGIGRPDLVMSAPESGAYPSGHTAGMTVLVTLAASFIAGENRNRQRWQHYLILSLPLLPVALSRLYLGVHWFTDVLGGLFLGLAITGATRASYSRYDRVALSPDIFTWAAGLGWLLFVAAYLTGNWEAAILAYTPQS</sequence>
<evidence type="ECO:0000256" key="7">
    <source>
        <dbReference type="SAM" id="Phobius"/>
    </source>
</evidence>
<evidence type="ECO:0000259" key="8">
    <source>
        <dbReference type="SMART" id="SM00014"/>
    </source>
</evidence>
<dbReference type="InterPro" id="IPR036938">
    <property type="entry name" value="PAP2/HPO_sf"/>
</dbReference>
<feature type="transmembrane region" description="Helical" evidence="7">
    <location>
        <begin position="363"/>
        <end position="384"/>
    </location>
</feature>
<comment type="similarity">
    <text evidence="2">Belongs to the DedA family.</text>
</comment>
<gene>
    <name evidence="9" type="ORF">JYP53_16760</name>
</gene>
<keyword evidence="3" id="KW-1003">Cell membrane</keyword>
<evidence type="ECO:0000256" key="6">
    <source>
        <dbReference type="ARBA" id="ARBA00023136"/>
    </source>
</evidence>
<feature type="transmembrane region" description="Helical" evidence="7">
    <location>
        <begin position="451"/>
        <end position="470"/>
    </location>
</feature>
<feature type="transmembrane region" description="Helical" evidence="7">
    <location>
        <begin position="325"/>
        <end position="343"/>
    </location>
</feature>
<feature type="domain" description="Phosphatidic acid phosphatase type 2/haloperoxidase" evidence="8">
    <location>
        <begin position="326"/>
        <end position="436"/>
    </location>
</feature>
<dbReference type="Gene3D" id="1.20.144.10">
    <property type="entry name" value="Phosphatidic acid phosphatase type 2/haloperoxidase"/>
    <property type="match status" value="1"/>
</dbReference>
<evidence type="ECO:0000256" key="5">
    <source>
        <dbReference type="ARBA" id="ARBA00022989"/>
    </source>
</evidence>
<feature type="transmembrane region" description="Helical" evidence="7">
    <location>
        <begin position="396"/>
        <end position="415"/>
    </location>
</feature>
<dbReference type="InterPro" id="IPR032816">
    <property type="entry name" value="VTT_dom"/>
</dbReference>
<dbReference type="PANTHER" id="PTHR30353">
    <property type="entry name" value="INNER MEMBRANE PROTEIN DEDA-RELATED"/>
    <property type="match status" value="1"/>
</dbReference>
<dbReference type="Pfam" id="PF01569">
    <property type="entry name" value="PAP2"/>
    <property type="match status" value="1"/>
</dbReference>
<evidence type="ECO:0000256" key="4">
    <source>
        <dbReference type="ARBA" id="ARBA00022692"/>
    </source>
</evidence>
<evidence type="ECO:0000313" key="10">
    <source>
        <dbReference type="Proteomes" id="UP000664344"/>
    </source>
</evidence>
<evidence type="ECO:0000256" key="1">
    <source>
        <dbReference type="ARBA" id="ARBA00004651"/>
    </source>
</evidence>
<dbReference type="PANTHER" id="PTHR30353:SF15">
    <property type="entry name" value="INNER MEMBRANE PROTEIN YABI"/>
    <property type="match status" value="1"/>
</dbReference>
<keyword evidence="10" id="KW-1185">Reference proteome</keyword>
<feature type="transmembrane region" description="Helical" evidence="7">
    <location>
        <begin position="243"/>
        <end position="265"/>
    </location>
</feature>
<keyword evidence="4 7" id="KW-0812">Transmembrane</keyword>
<dbReference type="Proteomes" id="UP000664344">
    <property type="component" value="Unassembled WGS sequence"/>
</dbReference>
<comment type="caution">
    <text evidence="9">The sequence shown here is derived from an EMBL/GenBank/DDBJ whole genome shotgun (WGS) entry which is preliminary data.</text>
</comment>
<keyword evidence="6 7" id="KW-0472">Membrane</keyword>
<feature type="transmembrane region" description="Helical" evidence="7">
    <location>
        <begin position="64"/>
        <end position="85"/>
    </location>
</feature>
<dbReference type="RefSeq" id="WP_206558286.1">
    <property type="nucleotide sequence ID" value="NZ_JAFKDB010000020.1"/>
</dbReference>
<dbReference type="Pfam" id="PF09335">
    <property type="entry name" value="VTT_dom"/>
    <property type="match status" value="1"/>
</dbReference>
<reference evidence="9 10" key="1">
    <citation type="submission" date="2021-02" db="EMBL/GenBank/DDBJ databases">
        <title>PHA producing bacteria isolated from coastal sediment in Guangdong, Shenzhen.</title>
        <authorList>
            <person name="Zheng W."/>
            <person name="Yu S."/>
            <person name="Huang Y."/>
        </authorList>
    </citation>
    <scope>NUCLEOTIDE SEQUENCE [LARGE SCALE GENOMIC DNA]</scope>
    <source>
        <strain evidence="9 10">TN21-5</strain>
    </source>
</reference>
<evidence type="ECO:0000256" key="3">
    <source>
        <dbReference type="ARBA" id="ARBA00022475"/>
    </source>
</evidence>
<dbReference type="SMART" id="SM00014">
    <property type="entry name" value="acidPPc"/>
    <property type="match status" value="1"/>
</dbReference>
<feature type="transmembrane region" description="Helical" evidence="7">
    <location>
        <begin position="20"/>
        <end position="52"/>
    </location>
</feature>
<feature type="transmembrane region" description="Helical" evidence="7">
    <location>
        <begin position="179"/>
        <end position="199"/>
    </location>
</feature>
<dbReference type="EMBL" id="JAFKDB010000020">
    <property type="protein sequence ID" value="MBN7771560.1"/>
    <property type="molecule type" value="Genomic_DNA"/>
</dbReference>
<accession>A0ABS3BMZ4</accession>
<dbReference type="CDD" id="cd03392">
    <property type="entry name" value="PAP2_like_2"/>
    <property type="match status" value="1"/>
</dbReference>
<proteinExistence type="inferred from homology"/>
<dbReference type="InterPro" id="IPR000326">
    <property type="entry name" value="PAP2/HPO"/>
</dbReference>
<comment type="subcellular location">
    <subcellularLocation>
        <location evidence="1">Cell membrane</location>
        <topology evidence="1">Multi-pass membrane protein</topology>
    </subcellularLocation>
</comment>
<keyword evidence="5 7" id="KW-1133">Transmembrane helix</keyword>